<proteinExistence type="predicted"/>
<dbReference type="EMBL" id="BDEQ01000001">
    <property type="protein sequence ID" value="GAT93888.1"/>
    <property type="molecule type" value="Genomic_DNA"/>
</dbReference>
<sequence>MMLRIVHIVIIQSEHIILVNVINVMWVKIIIVITMKKMGICGKMFIKTISVLVKKQLNRYLNGNVTFVKMVLCSNVVQCQQQLFLSLFFFL</sequence>
<name>A0A175JK93_ENTHI</name>
<dbReference type="AlphaFoldDB" id="A0A175JK93"/>
<dbReference type="Proteomes" id="UP000078387">
    <property type="component" value="Unassembled WGS sequence"/>
</dbReference>
<gene>
    <name evidence="2" type="ORF">CL6EHI_093990B</name>
</gene>
<keyword evidence="1" id="KW-0472">Membrane</keyword>
<feature type="transmembrane region" description="Helical" evidence="1">
    <location>
        <begin position="15"/>
        <end position="35"/>
    </location>
</feature>
<keyword evidence="1" id="KW-0812">Transmembrane</keyword>
<evidence type="ECO:0000313" key="3">
    <source>
        <dbReference type="Proteomes" id="UP000078387"/>
    </source>
</evidence>
<keyword evidence="1" id="KW-1133">Transmembrane helix</keyword>
<reference evidence="2 3" key="1">
    <citation type="submission" date="2016-05" db="EMBL/GenBank/DDBJ databases">
        <title>First whole genome sequencing of Entamoeba histolytica HM1:IMSS-clone-6.</title>
        <authorList>
            <person name="Mukherjee Avik.K."/>
            <person name="Izumyama S."/>
            <person name="Nakada-Tsukui K."/>
            <person name="Nozaki T."/>
        </authorList>
    </citation>
    <scope>NUCLEOTIDE SEQUENCE [LARGE SCALE GENOMIC DNA]</scope>
    <source>
        <strain evidence="2 3">HM1:IMSS clone 6</strain>
    </source>
</reference>
<evidence type="ECO:0000256" key="1">
    <source>
        <dbReference type="SAM" id="Phobius"/>
    </source>
</evidence>
<evidence type="ECO:0000313" key="2">
    <source>
        <dbReference type="EMBL" id="GAT93888.1"/>
    </source>
</evidence>
<accession>A0A175JK93</accession>
<organism evidence="2 3">
    <name type="scientific">Entamoeba histolytica</name>
    <dbReference type="NCBI Taxonomy" id="5759"/>
    <lineage>
        <taxon>Eukaryota</taxon>
        <taxon>Amoebozoa</taxon>
        <taxon>Evosea</taxon>
        <taxon>Archamoebae</taxon>
        <taxon>Mastigamoebida</taxon>
        <taxon>Entamoebidae</taxon>
        <taxon>Entamoeba</taxon>
    </lineage>
</organism>
<comment type="caution">
    <text evidence="2">The sequence shown here is derived from an EMBL/GenBank/DDBJ whole genome shotgun (WGS) entry which is preliminary data.</text>
</comment>
<protein>
    <submittedName>
        <fullName evidence="2">Uncharacterized protein</fullName>
    </submittedName>
</protein>